<dbReference type="OMA" id="NMKERHE"/>
<feature type="compositionally biased region" description="Basic and acidic residues" evidence="10">
    <location>
        <begin position="916"/>
        <end position="940"/>
    </location>
</feature>
<evidence type="ECO:0000256" key="6">
    <source>
        <dbReference type="ARBA" id="ARBA00023163"/>
    </source>
</evidence>
<evidence type="ECO:0000313" key="13">
    <source>
        <dbReference type="Proteomes" id="UP000594454"/>
    </source>
</evidence>
<dbReference type="InterPro" id="IPR019680">
    <property type="entry name" value="Mediator_Med1"/>
</dbReference>
<feature type="region of interest" description="Disordered" evidence="10">
    <location>
        <begin position="1485"/>
        <end position="1553"/>
    </location>
</feature>
<name>A0A7R8YR12_HERIL</name>
<feature type="compositionally biased region" description="Low complexity" evidence="10">
    <location>
        <begin position="1301"/>
        <end position="1324"/>
    </location>
</feature>
<feature type="compositionally biased region" description="Low complexity" evidence="10">
    <location>
        <begin position="835"/>
        <end position="858"/>
    </location>
</feature>
<feature type="compositionally biased region" description="Basic and acidic residues" evidence="10">
    <location>
        <begin position="1242"/>
        <end position="1255"/>
    </location>
</feature>
<feature type="domain" description="Mediator complex subunit Med1" evidence="11">
    <location>
        <begin position="67"/>
        <end position="420"/>
    </location>
</feature>
<feature type="compositionally biased region" description="Low complexity" evidence="10">
    <location>
        <begin position="941"/>
        <end position="950"/>
    </location>
</feature>
<dbReference type="EMBL" id="LR899010">
    <property type="protein sequence ID" value="CAD7081015.1"/>
    <property type="molecule type" value="Genomic_DNA"/>
</dbReference>
<dbReference type="OrthoDB" id="2281547at2759"/>
<sequence>MNTKSNEMVGPLGSADKNKQWQRELLMERLRTHSAQNKSFAELSKAMRMSMLEKRYSLDPTERGTLQKCLDSMQHCIKVTTRQGLIERLESLSRQLGLKFMEDTSGLFISSDMFYLEIVLDAAGTLSDVKVHHECKIEQQSCSELVTCLLKGDFADFTTQLEGLSSIYQLNAEPKVKSKAFVALQAMEMDLYNLYAAQNFHKDAQVTLLESSVGIVQKRRGGHPMKLTYFVSPYDLLNLETKSMAPLTIDIISTQNIGMSVTVNLEASNPNKLQISPTVTLNADAQGASIPVFSPITPTNSTVLPATFVLRLNKPIPVCDSLLDAIVATTQQSLSEPDGRTSIMELVVQTASNGALRNGSKGLFITLPDQNHCYFFTENKRLKGSAISSIPYTEPSQVPKVLTMLRQQALFYTLLASCVREDSKMGDLENTTMLEVSAINNHQISVALEHPFEESMATVEFNLKDASNIDCHIYSLTNNYDAIAIKMTKIIQKTLSIPITIRALLKFWDQEQMKGFHRGGNGIDNGNFSLPLGPSDPGGRMNDFRDIKPKNERGLNGNFGGGNRQFFHASAVMMGGPTQAFDNNVHMFDPGSDGAMMNQFGMKTSLDGNFIESKDCAGGEDFYKNPKSRTDNLMNQNLSENSDSSSLGTSTPTSDLGVASNINMRKGFHIESDSSSPFIDGESSRTSLNDNLIEMTQKTSPMLDKSTLPEEWRLKSSSVDSNVSILPVTSTGLELNSVLSGMGLERRPGIEIIPITATTTQSLPTSITITPITSSSKGDRKSSSSKKYDDKSRSEKKRKRRKEDSSSMGPPDKMLSKQDSLNRGVSVSIKTADGSSVSSELLKKISSSGSKLSSGSLGRPSPKNSPSHISPKHISGSTNSPKPGHYNTSSPKHTSSGSSGKPSMSALKSATNSSPKSEKGSSKSSSSRDKDRDRDRERSGGSKSSTGSNSPKLKSSAVKLKQIDLSAALLPTCDQFSFDEATEGHISGGGGNSLGGSSDLGKPLISPGGSANAANKARKGSLSAVIDKLKSAQNTGEELVVNSGQLHAEPGHFSSINMREKIGAGSGGKLLYNSTVNHSVKTTLAGAGALQASSLQSNQNSEYMIKPSLDGMKITINKTRTKDSPSSAGSNSSNSKGGSTSTPGSFSKIFSTSGGGSGSGSPKRHTGLKPGVNSGPASKKSQSGQSFSKLNLGSQSYPNIPGRGNFQKSSSSGSLSSSTSSKSSYSSSKSLSSSSLSNAADSLKKDKAKNRTDASDVMKMLGFASPMEGFMKSLNTKFQIPKLSARTNDDSKKSDPSRVNSSSTVLSSTTAVSTVATTTPPSVAQIVTSPPKCSTTVAPATTVANEGSKPFSDIFSKDMQSKYPFSVSKLPMEPAGQSGNATLNNATFNKVSSFYNPNPNPPKYPQDVQNRNTKSPLSHISITNSIAQKDFSQKTLPPAAPISTSAAPIQIISPPYTPTNCPITKPSVFPTSQAGVEMSAATTIPVTSRQSDESVMRPPSAPCTTALDMSRSASSELDLSVKAEASKPVPAPQRPSSVEAVSLASGSPNSAAPSAIRKVNSTALVPQHKMGFPASPSVSVHIVKSPVPSPLMVLPSPHSNSPCITDDELMDEALVGIGGK</sequence>
<dbReference type="InParanoid" id="A0A7R8YR12"/>
<dbReference type="GO" id="GO:0003712">
    <property type="term" value="F:transcription coregulator activity"/>
    <property type="evidence" value="ECO:0007669"/>
    <property type="project" value="InterPro"/>
</dbReference>
<feature type="region of interest" description="Disordered" evidence="10">
    <location>
        <begin position="1118"/>
        <end position="1255"/>
    </location>
</feature>
<evidence type="ECO:0000256" key="3">
    <source>
        <dbReference type="ARBA" id="ARBA00020612"/>
    </source>
</evidence>
<feature type="compositionally biased region" description="Low complexity" evidence="10">
    <location>
        <begin position="1208"/>
        <end position="1237"/>
    </location>
</feature>
<dbReference type="Proteomes" id="UP000594454">
    <property type="component" value="Chromosome 2"/>
</dbReference>
<organism evidence="12 13">
    <name type="scientific">Hermetia illucens</name>
    <name type="common">Black soldier fly</name>
    <dbReference type="NCBI Taxonomy" id="343691"/>
    <lineage>
        <taxon>Eukaryota</taxon>
        <taxon>Metazoa</taxon>
        <taxon>Ecdysozoa</taxon>
        <taxon>Arthropoda</taxon>
        <taxon>Hexapoda</taxon>
        <taxon>Insecta</taxon>
        <taxon>Pterygota</taxon>
        <taxon>Neoptera</taxon>
        <taxon>Endopterygota</taxon>
        <taxon>Diptera</taxon>
        <taxon>Brachycera</taxon>
        <taxon>Stratiomyomorpha</taxon>
        <taxon>Stratiomyidae</taxon>
        <taxon>Hermetiinae</taxon>
        <taxon>Hermetia</taxon>
    </lineage>
</organism>
<dbReference type="GO" id="GO:0016592">
    <property type="term" value="C:mediator complex"/>
    <property type="evidence" value="ECO:0007669"/>
    <property type="project" value="InterPro"/>
</dbReference>
<feature type="compositionally biased region" description="Low complexity" evidence="10">
    <location>
        <begin position="888"/>
        <end position="905"/>
    </location>
</feature>
<dbReference type="InterPro" id="IPR051999">
    <property type="entry name" value="Mediator_complex_subunit_1"/>
</dbReference>
<feature type="compositionally biased region" description="Basic and acidic residues" evidence="10">
    <location>
        <begin position="777"/>
        <end position="793"/>
    </location>
</feature>
<dbReference type="PANTHER" id="PTHR12881:SF10">
    <property type="entry name" value="MEDIATOR OF RNA POLYMERASE II TRANSCRIPTION SUBUNIT 1"/>
    <property type="match status" value="1"/>
</dbReference>
<comment type="similarity">
    <text evidence="2 9">Belongs to the Mediator complex subunit 1 family.</text>
</comment>
<feature type="region of interest" description="Disordered" evidence="10">
    <location>
        <begin position="1281"/>
        <end position="1336"/>
    </location>
</feature>
<dbReference type="FunCoup" id="A0A7R8YR12">
    <property type="interactions" value="343"/>
</dbReference>
<evidence type="ECO:0000256" key="10">
    <source>
        <dbReference type="SAM" id="MobiDB-lite"/>
    </source>
</evidence>
<evidence type="ECO:0000256" key="5">
    <source>
        <dbReference type="ARBA" id="ARBA00023159"/>
    </source>
</evidence>
<feature type="region of interest" description="Disordered" evidence="10">
    <location>
        <begin position="980"/>
        <end position="1015"/>
    </location>
</feature>
<feature type="compositionally biased region" description="Basic and acidic residues" evidence="10">
    <location>
        <begin position="1287"/>
        <end position="1296"/>
    </location>
</feature>
<evidence type="ECO:0000256" key="8">
    <source>
        <dbReference type="ARBA" id="ARBA00031254"/>
    </source>
</evidence>
<keyword evidence="6 9" id="KW-0804">Transcription</keyword>
<keyword evidence="7 9" id="KW-0539">Nucleus</keyword>
<evidence type="ECO:0000313" key="12">
    <source>
        <dbReference type="EMBL" id="CAD7081015.1"/>
    </source>
</evidence>
<gene>
    <name evidence="12" type="ORF">HERILL_LOCUS4142</name>
</gene>
<evidence type="ECO:0000256" key="1">
    <source>
        <dbReference type="ARBA" id="ARBA00004123"/>
    </source>
</evidence>
<feature type="region of interest" description="Disordered" evidence="10">
    <location>
        <begin position="764"/>
        <end position="957"/>
    </location>
</feature>
<evidence type="ECO:0000256" key="4">
    <source>
        <dbReference type="ARBA" id="ARBA00023015"/>
    </source>
</evidence>
<feature type="compositionally biased region" description="Low complexity" evidence="10">
    <location>
        <begin position="1124"/>
        <end position="1152"/>
    </location>
</feature>
<evidence type="ECO:0000259" key="11">
    <source>
        <dbReference type="Pfam" id="PF10744"/>
    </source>
</evidence>
<dbReference type="Pfam" id="PF10744">
    <property type="entry name" value="Med1"/>
    <property type="match status" value="1"/>
</dbReference>
<evidence type="ECO:0000256" key="7">
    <source>
        <dbReference type="ARBA" id="ARBA00023242"/>
    </source>
</evidence>
<protein>
    <recommendedName>
        <fullName evidence="3 9">Mediator of RNA polymerase II transcription subunit 1</fullName>
    </recommendedName>
    <alternativeName>
        <fullName evidence="8 9">Mediator complex subunit 1</fullName>
    </alternativeName>
</protein>
<feature type="compositionally biased region" description="Polar residues" evidence="10">
    <location>
        <begin position="817"/>
        <end position="829"/>
    </location>
</feature>
<dbReference type="GO" id="GO:0045944">
    <property type="term" value="P:positive regulation of transcription by RNA polymerase II"/>
    <property type="evidence" value="ECO:0007669"/>
    <property type="project" value="UniProtKB-ARBA"/>
</dbReference>
<feature type="compositionally biased region" description="Low complexity" evidence="10">
    <location>
        <begin position="1542"/>
        <end position="1553"/>
    </location>
</feature>
<comment type="function">
    <text evidence="9">Component of the Mediator complex, a coactivator involved in the regulated transcription of nearly all RNA polymerase II-dependent genes. Mediator functions as a bridge to convey information from gene-specific regulatory proteins to the basal RNA polymerase II transcription machinery. Mediator is recruited to promoters by direct interactions with regulatory proteins and serves as a scaffold for the assembly of a functional preinitiation complex with RNA polymerase II and the general transcription factors.</text>
</comment>
<feature type="compositionally biased region" description="Polar residues" evidence="10">
    <location>
        <begin position="631"/>
        <end position="654"/>
    </location>
</feature>
<feature type="compositionally biased region" description="Low complexity" evidence="10">
    <location>
        <begin position="764"/>
        <end position="776"/>
    </location>
</feature>
<feature type="compositionally biased region" description="Polar residues" evidence="10">
    <location>
        <begin position="1325"/>
        <end position="1336"/>
    </location>
</feature>
<feature type="region of interest" description="Disordered" evidence="10">
    <location>
        <begin position="622"/>
        <end position="658"/>
    </location>
</feature>
<keyword evidence="5 9" id="KW-0010">Activator</keyword>
<proteinExistence type="inferred from homology"/>
<keyword evidence="13" id="KW-1185">Reference proteome</keyword>
<evidence type="ECO:0000256" key="9">
    <source>
        <dbReference type="RuleBase" id="RU364059"/>
    </source>
</evidence>
<feature type="compositionally biased region" description="Low complexity" evidence="10">
    <location>
        <begin position="1178"/>
        <end position="1189"/>
    </location>
</feature>
<dbReference type="PANTHER" id="PTHR12881">
    <property type="entry name" value="MEDIATOR OF RNA POLYMERASE II TRANSCRIPTION SUBUNIT 1"/>
    <property type="match status" value="1"/>
</dbReference>
<reference evidence="12 13" key="1">
    <citation type="submission" date="2020-11" db="EMBL/GenBank/DDBJ databases">
        <authorList>
            <person name="Wallbank WR R."/>
            <person name="Pardo Diaz C."/>
            <person name="Kozak K."/>
            <person name="Martin S."/>
            <person name="Jiggins C."/>
            <person name="Moest M."/>
            <person name="Warren A I."/>
            <person name="Generalovic N T."/>
            <person name="Byers J.R.P. K."/>
            <person name="Montejo-Kovacevich G."/>
            <person name="Yen C E."/>
        </authorList>
    </citation>
    <scope>NUCLEOTIDE SEQUENCE [LARGE SCALE GENOMIC DNA]</scope>
</reference>
<comment type="subcellular location">
    <subcellularLocation>
        <location evidence="1 9">Nucleus</location>
    </subcellularLocation>
</comment>
<keyword evidence="4 9" id="KW-0805">Transcription regulation</keyword>
<evidence type="ECO:0000256" key="2">
    <source>
        <dbReference type="ARBA" id="ARBA00006210"/>
    </source>
</evidence>
<accession>A0A7R8YR12</accession>